<protein>
    <submittedName>
        <fullName evidence="1">Uncharacterized protein</fullName>
    </submittedName>
</protein>
<dbReference type="AlphaFoldDB" id="A0A1I4RQ40"/>
<evidence type="ECO:0000313" key="1">
    <source>
        <dbReference type="EMBL" id="SFM54269.1"/>
    </source>
</evidence>
<sequence length="55" mass="6702">MKTLVKKTVFKSNDEVIELMLESKKQSKIESQERYNTEEFQEILKKLRQLKKEKK</sequence>
<organism evidence="1 2">
    <name type="scientific">Flavobacterium succinicans</name>
    <dbReference type="NCBI Taxonomy" id="29536"/>
    <lineage>
        <taxon>Bacteria</taxon>
        <taxon>Pseudomonadati</taxon>
        <taxon>Bacteroidota</taxon>
        <taxon>Flavobacteriia</taxon>
        <taxon>Flavobacteriales</taxon>
        <taxon>Flavobacteriaceae</taxon>
        <taxon>Flavobacterium</taxon>
    </lineage>
</organism>
<dbReference type="EMBL" id="FOUT01000001">
    <property type="protein sequence ID" value="SFM54269.1"/>
    <property type="molecule type" value="Genomic_DNA"/>
</dbReference>
<evidence type="ECO:0000313" key="2">
    <source>
        <dbReference type="Proteomes" id="UP000182961"/>
    </source>
</evidence>
<gene>
    <name evidence="1" type="ORF">SAMN05444143_101463</name>
</gene>
<reference evidence="2" key="1">
    <citation type="submission" date="2016-10" db="EMBL/GenBank/DDBJ databases">
        <authorList>
            <person name="Varghese N."/>
            <person name="Submissions S."/>
        </authorList>
    </citation>
    <scope>NUCLEOTIDE SEQUENCE [LARGE SCALE GENOMIC DNA]</scope>
    <source>
        <strain evidence="2">DSM 4002</strain>
    </source>
</reference>
<dbReference type="Proteomes" id="UP000182961">
    <property type="component" value="Unassembled WGS sequence"/>
</dbReference>
<proteinExistence type="predicted"/>
<name>A0A1I4RQ40_9FLAO</name>
<dbReference type="RefSeq" id="WP_155959406.1">
    <property type="nucleotide sequence ID" value="NZ_CBCRUM010000009.1"/>
</dbReference>
<accession>A0A1I4RQ40</accession>
<keyword evidence="2" id="KW-1185">Reference proteome</keyword>